<evidence type="ECO:0000256" key="6">
    <source>
        <dbReference type="ARBA" id="ARBA00022989"/>
    </source>
</evidence>
<dbReference type="AlphaFoldDB" id="A0A975CHY1"/>
<comment type="subcellular location">
    <subcellularLocation>
        <location evidence="1">Cell membrane</location>
        <topology evidence="1">Multi-pass membrane protein</topology>
    </subcellularLocation>
</comment>
<reference evidence="10" key="1">
    <citation type="submission" date="2021-03" db="EMBL/GenBank/DDBJ databases">
        <title>Ottowia sp. 27C isolated from the cloaca of a Giant Asian pond turtle (Heosemys grandis).</title>
        <authorList>
            <person name="Spergser J."/>
            <person name="Busse H.-J."/>
        </authorList>
    </citation>
    <scope>NUCLEOTIDE SEQUENCE</scope>
    <source>
        <strain evidence="10">27C</strain>
    </source>
</reference>
<keyword evidence="3" id="KW-0813">Transport</keyword>
<sequence>MHIVEFTAGSLRFVDAVPERAPADGFVWIYLNRTDFVRHLAEVQAATQRLGGSALLDVHVQDLASDAHPSHYDATSVYDMVIFRRLATLAEVQRDQEQINAIASYHAHGAGAPALGRPLVPEPFSRIDSRAVGFAIFDKLLISVHPAGCYTAHTFVERFLADAKLSVDTPGTRNRVPQGPADLVLRMVNTMVDSYLDLRKDLTNALENAQTELLKPDPRHDTWSAMMHARRRLHALQDLCEEQQDAMQEWLDTLRELPLSAYHAEPAQALARRDQLVARARDVMEHIDRVLHHARRLEQSAETAVQIHFSAQGHRTNDIMRTLTAITAIFLPLNLFTGFFGMNFEHLPLIHSTEGMWAAFALLALLAGGILAIFWRRRYLTRTER</sequence>
<evidence type="ECO:0000256" key="5">
    <source>
        <dbReference type="ARBA" id="ARBA00022692"/>
    </source>
</evidence>
<feature type="transmembrane region" description="Helical" evidence="9">
    <location>
        <begin position="356"/>
        <end position="375"/>
    </location>
</feature>
<evidence type="ECO:0000256" key="8">
    <source>
        <dbReference type="SAM" id="Coils"/>
    </source>
</evidence>
<dbReference type="PANTHER" id="PTHR46494">
    <property type="entry name" value="CORA FAMILY METAL ION TRANSPORTER (EUROFUNG)"/>
    <property type="match status" value="1"/>
</dbReference>
<dbReference type="InterPro" id="IPR045861">
    <property type="entry name" value="CorA_cytoplasmic_dom"/>
</dbReference>
<dbReference type="GO" id="GO:0015087">
    <property type="term" value="F:cobalt ion transmembrane transporter activity"/>
    <property type="evidence" value="ECO:0007669"/>
    <property type="project" value="TreeGrafter"/>
</dbReference>
<dbReference type="PANTHER" id="PTHR46494:SF1">
    <property type="entry name" value="CORA FAMILY METAL ION TRANSPORTER (EUROFUNG)"/>
    <property type="match status" value="1"/>
</dbReference>
<dbReference type="RefSeq" id="WP_208009012.1">
    <property type="nucleotide sequence ID" value="NZ_CP071796.1"/>
</dbReference>
<keyword evidence="5 9" id="KW-0812">Transmembrane</keyword>
<keyword evidence="8" id="KW-0175">Coiled coil</keyword>
<name>A0A975CHY1_9BURK</name>
<dbReference type="Proteomes" id="UP000663903">
    <property type="component" value="Chromosome"/>
</dbReference>
<keyword evidence="11" id="KW-1185">Reference proteome</keyword>
<evidence type="ECO:0000256" key="3">
    <source>
        <dbReference type="ARBA" id="ARBA00022448"/>
    </source>
</evidence>
<gene>
    <name evidence="10" type="ORF">J1M35_19975</name>
</gene>
<dbReference type="GO" id="GO:0015095">
    <property type="term" value="F:magnesium ion transmembrane transporter activity"/>
    <property type="evidence" value="ECO:0007669"/>
    <property type="project" value="TreeGrafter"/>
</dbReference>
<dbReference type="GO" id="GO:0005886">
    <property type="term" value="C:plasma membrane"/>
    <property type="evidence" value="ECO:0007669"/>
    <property type="project" value="UniProtKB-SubCell"/>
</dbReference>
<proteinExistence type="inferred from homology"/>
<evidence type="ECO:0000256" key="4">
    <source>
        <dbReference type="ARBA" id="ARBA00022475"/>
    </source>
</evidence>
<evidence type="ECO:0000256" key="2">
    <source>
        <dbReference type="ARBA" id="ARBA00009765"/>
    </source>
</evidence>
<dbReference type="EMBL" id="CP071796">
    <property type="protein sequence ID" value="QTD45262.1"/>
    <property type="molecule type" value="Genomic_DNA"/>
</dbReference>
<organism evidence="10 11">
    <name type="scientific">Ottowia testudinis</name>
    <dbReference type="NCBI Taxonomy" id="2816950"/>
    <lineage>
        <taxon>Bacteria</taxon>
        <taxon>Pseudomonadati</taxon>
        <taxon>Pseudomonadota</taxon>
        <taxon>Betaproteobacteria</taxon>
        <taxon>Burkholderiales</taxon>
        <taxon>Comamonadaceae</taxon>
        <taxon>Ottowia</taxon>
    </lineage>
</organism>
<evidence type="ECO:0000256" key="9">
    <source>
        <dbReference type="SAM" id="Phobius"/>
    </source>
</evidence>
<dbReference type="SUPFAM" id="SSF143865">
    <property type="entry name" value="CorA soluble domain-like"/>
    <property type="match status" value="1"/>
</dbReference>
<dbReference type="Gene3D" id="1.20.58.340">
    <property type="entry name" value="Magnesium transport protein CorA, transmembrane region"/>
    <property type="match status" value="2"/>
</dbReference>
<accession>A0A975CHY1</accession>
<evidence type="ECO:0000313" key="11">
    <source>
        <dbReference type="Proteomes" id="UP000663903"/>
    </source>
</evidence>
<dbReference type="KEGG" id="otd:J1M35_19975"/>
<dbReference type="GO" id="GO:0050897">
    <property type="term" value="F:cobalt ion binding"/>
    <property type="evidence" value="ECO:0007669"/>
    <property type="project" value="TreeGrafter"/>
</dbReference>
<keyword evidence="4" id="KW-1003">Cell membrane</keyword>
<evidence type="ECO:0000256" key="1">
    <source>
        <dbReference type="ARBA" id="ARBA00004651"/>
    </source>
</evidence>
<comment type="similarity">
    <text evidence="2">Belongs to the CorA metal ion transporter (MIT) (TC 1.A.35) family.</text>
</comment>
<evidence type="ECO:0000256" key="7">
    <source>
        <dbReference type="ARBA" id="ARBA00023136"/>
    </source>
</evidence>
<feature type="transmembrane region" description="Helical" evidence="9">
    <location>
        <begin position="323"/>
        <end position="344"/>
    </location>
</feature>
<dbReference type="CDD" id="cd12822">
    <property type="entry name" value="TmCorA-like"/>
    <property type="match status" value="1"/>
</dbReference>
<dbReference type="InterPro" id="IPR002523">
    <property type="entry name" value="MgTranspt_CorA/ZnTranspt_ZntB"/>
</dbReference>
<keyword evidence="7 9" id="KW-0472">Membrane</keyword>
<evidence type="ECO:0000313" key="10">
    <source>
        <dbReference type="EMBL" id="QTD45262.1"/>
    </source>
</evidence>
<dbReference type="Pfam" id="PF01544">
    <property type="entry name" value="CorA"/>
    <property type="match status" value="1"/>
</dbReference>
<dbReference type="InterPro" id="IPR045863">
    <property type="entry name" value="CorA_TM1_TM2"/>
</dbReference>
<keyword evidence="6 9" id="KW-1133">Transmembrane helix</keyword>
<dbReference type="SUPFAM" id="SSF144083">
    <property type="entry name" value="Magnesium transport protein CorA, transmembrane region"/>
    <property type="match status" value="1"/>
</dbReference>
<protein>
    <submittedName>
        <fullName evidence="10">Magnesium transporter CorA family protein</fullName>
    </submittedName>
</protein>
<dbReference type="GO" id="GO:0000287">
    <property type="term" value="F:magnesium ion binding"/>
    <property type="evidence" value="ECO:0007669"/>
    <property type="project" value="TreeGrafter"/>
</dbReference>
<feature type="coiled-coil region" evidence="8">
    <location>
        <begin position="192"/>
        <end position="253"/>
    </location>
</feature>